<dbReference type="OrthoDB" id="1703979at2759"/>
<feature type="non-terminal residue" evidence="2">
    <location>
        <position position="1"/>
    </location>
</feature>
<reference evidence="2 3" key="1">
    <citation type="journal article" date="2019" name="Genome Biol. Evol.">
        <title>The Rhododendron genome and chromosomal organization provide insight into shared whole-genome duplications across the heath family (Ericaceae).</title>
        <authorList>
            <person name="Soza V.L."/>
            <person name="Lindsley D."/>
            <person name="Waalkes A."/>
            <person name="Ramage E."/>
            <person name="Patwardhan R.P."/>
            <person name="Burton J.N."/>
            <person name="Adey A."/>
            <person name="Kumar A."/>
            <person name="Qiu R."/>
            <person name="Shendure J."/>
            <person name="Hall B."/>
        </authorList>
    </citation>
    <scope>NUCLEOTIDE SEQUENCE [LARGE SCALE GENOMIC DNA]</scope>
    <source>
        <strain evidence="2">RSF 1966-606</strain>
    </source>
</reference>
<feature type="domain" description="FBD" evidence="1">
    <location>
        <begin position="158"/>
        <end position="231"/>
    </location>
</feature>
<dbReference type="PANTHER" id="PTHR34145">
    <property type="entry name" value="OS02G0105600 PROTEIN"/>
    <property type="match status" value="1"/>
</dbReference>
<evidence type="ECO:0000313" key="3">
    <source>
        <dbReference type="Proteomes" id="UP000428333"/>
    </source>
</evidence>
<comment type="caution">
    <text evidence="2">The sequence shown here is derived from an EMBL/GenBank/DDBJ whole genome shotgun (WGS) entry which is preliminary data.</text>
</comment>
<protein>
    <recommendedName>
        <fullName evidence="1">FBD domain-containing protein</fullName>
    </recommendedName>
</protein>
<dbReference type="InterPro" id="IPR032675">
    <property type="entry name" value="LRR_dom_sf"/>
</dbReference>
<dbReference type="Proteomes" id="UP000428333">
    <property type="component" value="Linkage Group LG08"/>
</dbReference>
<dbReference type="InterPro" id="IPR006566">
    <property type="entry name" value="FBD"/>
</dbReference>
<dbReference type="EMBL" id="QEFC01002115">
    <property type="protein sequence ID" value="KAE9454453.1"/>
    <property type="molecule type" value="Genomic_DNA"/>
</dbReference>
<accession>A0A6A4L496</accession>
<gene>
    <name evidence="2" type="ORF">C3L33_13622</name>
</gene>
<dbReference type="Pfam" id="PF08387">
    <property type="entry name" value="FBD"/>
    <property type="match status" value="1"/>
</dbReference>
<dbReference type="SMART" id="SM00579">
    <property type="entry name" value="FBD"/>
    <property type="match status" value="1"/>
</dbReference>
<sequence length="237" mass="26673">MKLRDLNVAKCVFKPPPTFKGFSRLVNLIFVDVTISSEMCGLFISSCPLLERLQLTDCAAFDSLEINAPNLKYFGFFGIFESVSLENTPCLAEISVTLVSWYTPLEQPEEETDSEWVKFFRSLPAIEDMHLDRSFLESFGAGNVPKRLPSTLSLNQLKVLALSDLQEVEIRHFSGAEPEMLFVKILLAHSVVLKKMVIWHEHEMSDKKGFAVVKELTRFPRASSDAKLIVDANVPTG</sequence>
<dbReference type="Gene3D" id="3.80.10.10">
    <property type="entry name" value="Ribonuclease Inhibitor"/>
    <property type="match status" value="1"/>
</dbReference>
<dbReference type="InterPro" id="IPR053772">
    <property type="entry name" value="At1g61320/At1g61330-like"/>
</dbReference>
<dbReference type="InterPro" id="IPR055411">
    <property type="entry name" value="LRR_FXL15/At3g58940/PEG3-like"/>
</dbReference>
<dbReference type="SUPFAM" id="SSF52047">
    <property type="entry name" value="RNI-like"/>
    <property type="match status" value="1"/>
</dbReference>
<evidence type="ECO:0000313" key="2">
    <source>
        <dbReference type="EMBL" id="KAE9454453.1"/>
    </source>
</evidence>
<dbReference type="AlphaFoldDB" id="A0A6A4L496"/>
<organism evidence="2 3">
    <name type="scientific">Rhododendron williamsianum</name>
    <dbReference type="NCBI Taxonomy" id="262921"/>
    <lineage>
        <taxon>Eukaryota</taxon>
        <taxon>Viridiplantae</taxon>
        <taxon>Streptophyta</taxon>
        <taxon>Embryophyta</taxon>
        <taxon>Tracheophyta</taxon>
        <taxon>Spermatophyta</taxon>
        <taxon>Magnoliopsida</taxon>
        <taxon>eudicotyledons</taxon>
        <taxon>Gunneridae</taxon>
        <taxon>Pentapetalae</taxon>
        <taxon>asterids</taxon>
        <taxon>Ericales</taxon>
        <taxon>Ericaceae</taxon>
        <taxon>Ericoideae</taxon>
        <taxon>Rhodoreae</taxon>
        <taxon>Rhododendron</taxon>
    </lineage>
</organism>
<proteinExistence type="predicted"/>
<name>A0A6A4L496_9ERIC</name>
<evidence type="ECO:0000259" key="1">
    <source>
        <dbReference type="SMART" id="SM00579"/>
    </source>
</evidence>
<keyword evidence="3" id="KW-1185">Reference proteome</keyword>
<dbReference type="Pfam" id="PF24758">
    <property type="entry name" value="LRR_At5g56370"/>
    <property type="match status" value="1"/>
</dbReference>